<feature type="repeat" description="PPR" evidence="2">
    <location>
        <begin position="695"/>
        <end position="729"/>
    </location>
</feature>
<dbReference type="PANTHER" id="PTHR47926">
    <property type="entry name" value="PENTATRICOPEPTIDE REPEAT-CONTAINING PROTEIN"/>
    <property type="match status" value="1"/>
</dbReference>
<dbReference type="NCBIfam" id="TIGR00756">
    <property type="entry name" value="PPR"/>
    <property type="match status" value="6"/>
</dbReference>
<dbReference type="PANTHER" id="PTHR47926:SF347">
    <property type="entry name" value="PENTATRICOPEPTIDE REPEAT-CONTAINING PROTEIN"/>
    <property type="match status" value="1"/>
</dbReference>
<proteinExistence type="predicted"/>
<dbReference type="PROSITE" id="PS51375">
    <property type="entry name" value="PPR"/>
    <property type="match status" value="7"/>
</dbReference>
<evidence type="ECO:0000313" key="3">
    <source>
        <dbReference type="EMBL" id="KAH7307547.1"/>
    </source>
</evidence>
<keyword evidence="4" id="KW-1185">Reference proteome</keyword>
<gene>
    <name evidence="3" type="ORF">KP509_22G064700</name>
</gene>
<feature type="repeat" description="PPR" evidence="2">
    <location>
        <begin position="389"/>
        <end position="423"/>
    </location>
</feature>
<evidence type="ECO:0008006" key="5">
    <source>
        <dbReference type="Google" id="ProtNLM"/>
    </source>
</evidence>
<comment type="caution">
    <text evidence="3">The sequence shown here is derived from an EMBL/GenBank/DDBJ whole genome shotgun (WGS) entry which is preliminary data.</text>
</comment>
<dbReference type="InterPro" id="IPR011990">
    <property type="entry name" value="TPR-like_helical_dom_sf"/>
</dbReference>
<reference evidence="3" key="1">
    <citation type="submission" date="2021-08" db="EMBL/GenBank/DDBJ databases">
        <title>WGS assembly of Ceratopteris richardii.</title>
        <authorList>
            <person name="Marchant D.B."/>
            <person name="Chen G."/>
            <person name="Jenkins J."/>
            <person name="Shu S."/>
            <person name="Leebens-Mack J."/>
            <person name="Grimwood J."/>
            <person name="Schmutz J."/>
            <person name="Soltis P."/>
            <person name="Soltis D."/>
            <person name="Chen Z.-H."/>
        </authorList>
    </citation>
    <scope>NUCLEOTIDE SEQUENCE</scope>
    <source>
        <strain evidence="3">Whitten #5841</strain>
        <tissue evidence="3">Leaf</tissue>
    </source>
</reference>
<dbReference type="OrthoDB" id="411857at2759"/>
<dbReference type="FunFam" id="1.25.40.10:FF:000158">
    <property type="entry name" value="pentatricopeptide repeat-containing protein At2g33680"/>
    <property type="match status" value="1"/>
</dbReference>
<feature type="repeat" description="PPR" evidence="2">
    <location>
        <begin position="593"/>
        <end position="627"/>
    </location>
</feature>
<dbReference type="FunFam" id="1.25.40.10:FF:000031">
    <property type="entry name" value="Pentatricopeptide repeat-containing protein mitochondrial"/>
    <property type="match status" value="2"/>
</dbReference>
<name>A0A8T2S7V5_CERRI</name>
<sequence length="904" mass="100246">MSTTGSKSPRLSRRLLEEPALVARIKICTLQHDLYRGSQLHAVIREKGLLRNAFIGSSLVHLYAKCGDLFTAKQVFDELPERDVVTWTALISGYTRYGHDKQALELYQAMRCEGVSPTASTFTCIVNACGCIRAVKEGQETHSDILKMGYQDNNEVLTTALVDMYAKCGAFESAQQLFNELHTRDPVVWTALITGYTQHGHYEKAMECYKRMHVEGSSPNTYTFSTVLHACSMSGSNQHGAEIHSIIVQEQYLKSDAVLGSALMELYLKCNALEKAQRVFDEIPARNVVTWTGLIAGYGSHGYGEEALYCFDQMKREGILPNSMTFASALKACASIGAVAKGKTLHAEMVKIGVLSNDTVLENSLIDMYAKCGVLSKAEDIFKEIQVPNTVSYNALISGYHQHGLNRKAIACFRTLQAKGLQADCVTLLCILQACATMNALEVGREIHAVIVRENLLVKSRPLGNALVFMYAKSSLIAEALQVFDELPERDSISWNGLIAGFCQHGHVQEAFDCFSKMQSEGFSPIPSTLARILKVCGNMRATKKGEQIQSELSRKGWLEKDRVLGTALIDMYGRCGELSKAREIFDLLPYKDVVTWTALISAYCLYGHFEESLCCFNSMQCEGIASDVITLTCIMQACGNLGTTQLGEEAYIKVVKEGLLKEDDIIYSAVIDMYAKCGALKDAEEIFIKLHHRDVVAWTSLISGYAQLGEINFVFSLFRKMIDEGVQPSSITLMVILNASSCKGAVSDSEDYIKGMYTVYNIVPSLEHQCCMISLFARDAHFNKALDMIMKGPLLDHLPAWLTLLDACRKLDQINIGMLAFSNAIRLNEKGELASVKKSNLVSGAELLNRFTMQKEIQDLITALHNIFTVEMEAQGTCSKFFSCTFKSFNANDAKNHLDIRKV</sequence>
<dbReference type="FunFam" id="1.25.40.10:FF:000353">
    <property type="entry name" value="Pentatricopeptide repeat-containing protein At4g39530"/>
    <property type="match status" value="1"/>
</dbReference>
<dbReference type="AlphaFoldDB" id="A0A8T2S7V5"/>
<dbReference type="Proteomes" id="UP000825935">
    <property type="component" value="Chromosome 22"/>
</dbReference>
<dbReference type="Gene3D" id="1.25.40.10">
    <property type="entry name" value="Tetratricopeptide repeat domain"/>
    <property type="match status" value="6"/>
</dbReference>
<feature type="repeat" description="PPR" evidence="2">
    <location>
        <begin position="287"/>
        <end position="321"/>
    </location>
</feature>
<evidence type="ECO:0000256" key="2">
    <source>
        <dbReference type="PROSITE-ProRule" id="PRU00708"/>
    </source>
</evidence>
<dbReference type="GO" id="GO:0048731">
    <property type="term" value="P:system development"/>
    <property type="evidence" value="ECO:0007669"/>
    <property type="project" value="UniProtKB-ARBA"/>
</dbReference>
<evidence type="ECO:0000313" key="4">
    <source>
        <dbReference type="Proteomes" id="UP000825935"/>
    </source>
</evidence>
<feature type="repeat" description="PPR" evidence="2">
    <location>
        <begin position="83"/>
        <end position="117"/>
    </location>
</feature>
<feature type="repeat" description="PPR" evidence="2">
    <location>
        <begin position="491"/>
        <end position="525"/>
    </location>
</feature>
<dbReference type="InterPro" id="IPR046960">
    <property type="entry name" value="PPR_At4g14850-like_plant"/>
</dbReference>
<organism evidence="3 4">
    <name type="scientific">Ceratopteris richardii</name>
    <name type="common">Triangle waterfern</name>
    <dbReference type="NCBI Taxonomy" id="49495"/>
    <lineage>
        <taxon>Eukaryota</taxon>
        <taxon>Viridiplantae</taxon>
        <taxon>Streptophyta</taxon>
        <taxon>Embryophyta</taxon>
        <taxon>Tracheophyta</taxon>
        <taxon>Polypodiopsida</taxon>
        <taxon>Polypodiidae</taxon>
        <taxon>Polypodiales</taxon>
        <taxon>Pteridineae</taxon>
        <taxon>Pteridaceae</taxon>
        <taxon>Parkerioideae</taxon>
        <taxon>Ceratopteris</taxon>
    </lineage>
</organism>
<dbReference type="Pfam" id="PF01535">
    <property type="entry name" value="PPR"/>
    <property type="match status" value="4"/>
</dbReference>
<dbReference type="InterPro" id="IPR002885">
    <property type="entry name" value="PPR_rpt"/>
</dbReference>
<accession>A0A8T2S7V5</accession>
<dbReference type="FunFam" id="1.25.40.10:FF:000381">
    <property type="entry name" value="Pentatricopeptide repeat-containing protein"/>
    <property type="match status" value="1"/>
</dbReference>
<dbReference type="FunFam" id="1.25.40.10:FF:000351">
    <property type="entry name" value="Pentatricopeptide repeat-containing protein"/>
    <property type="match status" value="1"/>
</dbReference>
<dbReference type="EMBL" id="CM035427">
    <property type="protein sequence ID" value="KAH7307547.1"/>
    <property type="molecule type" value="Genomic_DNA"/>
</dbReference>
<dbReference type="GO" id="GO:0009451">
    <property type="term" value="P:RNA modification"/>
    <property type="evidence" value="ECO:0007669"/>
    <property type="project" value="InterPro"/>
</dbReference>
<feature type="repeat" description="PPR" evidence="2">
    <location>
        <begin position="185"/>
        <end position="219"/>
    </location>
</feature>
<dbReference type="Pfam" id="PF13041">
    <property type="entry name" value="PPR_2"/>
    <property type="match status" value="7"/>
</dbReference>
<evidence type="ECO:0000256" key="1">
    <source>
        <dbReference type="ARBA" id="ARBA00022737"/>
    </source>
</evidence>
<dbReference type="GO" id="GO:0003723">
    <property type="term" value="F:RNA binding"/>
    <property type="evidence" value="ECO:0007669"/>
    <property type="project" value="InterPro"/>
</dbReference>
<protein>
    <recommendedName>
        <fullName evidence="5">Pentatricopeptide repeat-containing protein</fullName>
    </recommendedName>
</protein>
<keyword evidence="1" id="KW-0677">Repeat</keyword>